<name>A0A383ANE8_9ZZZZ</name>
<organism evidence="2">
    <name type="scientific">marine metagenome</name>
    <dbReference type="NCBI Taxonomy" id="408172"/>
    <lineage>
        <taxon>unclassified sequences</taxon>
        <taxon>metagenomes</taxon>
        <taxon>ecological metagenomes</taxon>
    </lineage>
</organism>
<reference evidence="2" key="1">
    <citation type="submission" date="2018-05" db="EMBL/GenBank/DDBJ databases">
        <authorList>
            <person name="Lanie J.A."/>
            <person name="Ng W.-L."/>
            <person name="Kazmierczak K.M."/>
            <person name="Andrzejewski T.M."/>
            <person name="Davidsen T.M."/>
            <person name="Wayne K.J."/>
            <person name="Tettelin H."/>
            <person name="Glass J.I."/>
            <person name="Rusch D."/>
            <person name="Podicherti R."/>
            <person name="Tsui H.-C.T."/>
            <person name="Winkler M.E."/>
        </authorList>
    </citation>
    <scope>NUCLEOTIDE SEQUENCE</scope>
</reference>
<dbReference type="AlphaFoldDB" id="A0A383ANE8"/>
<evidence type="ECO:0000256" key="1">
    <source>
        <dbReference type="SAM" id="MobiDB-lite"/>
    </source>
</evidence>
<dbReference type="EMBL" id="UINC01193492">
    <property type="protein sequence ID" value="SVE09133.1"/>
    <property type="molecule type" value="Genomic_DNA"/>
</dbReference>
<evidence type="ECO:0000313" key="2">
    <source>
        <dbReference type="EMBL" id="SVE09133.1"/>
    </source>
</evidence>
<accession>A0A383ANE8</accession>
<proteinExistence type="predicted"/>
<sequence>MRFQSLNHVPGESEPGWVNASVKPGSDEDRNGILAKARCAMTQLDSRVETMDFVGEKPVRVGTAKGEDRVEIVAGLAGYLAKLGLVYGELDQRITMLQSGRREETPDKIAD</sequence>
<feature type="non-terminal residue" evidence="2">
    <location>
        <position position="111"/>
    </location>
</feature>
<gene>
    <name evidence="2" type="ORF">METZ01_LOCUS461987</name>
</gene>
<feature type="region of interest" description="Disordered" evidence="1">
    <location>
        <begin position="1"/>
        <end position="29"/>
    </location>
</feature>
<protein>
    <submittedName>
        <fullName evidence="2">Uncharacterized protein</fullName>
    </submittedName>
</protein>